<feature type="domain" description="ABC transmembrane type-1" evidence="10">
    <location>
        <begin position="121"/>
        <end position="318"/>
    </location>
</feature>
<dbReference type="GO" id="GO:0055085">
    <property type="term" value="P:transmembrane transport"/>
    <property type="evidence" value="ECO:0007669"/>
    <property type="project" value="InterPro"/>
</dbReference>
<reference evidence="11 12" key="1">
    <citation type="submission" date="2018-08" db="EMBL/GenBank/DDBJ databases">
        <title>Recombination of ecologically and evolutionarily significant loci maintains genetic cohesion in the Pseudomonas syringae species complex.</title>
        <authorList>
            <person name="Dillon M."/>
            <person name="Thakur S."/>
            <person name="Almeida R.N.D."/>
            <person name="Weir B.S."/>
            <person name="Guttman D.S."/>
        </authorList>
    </citation>
    <scope>NUCLEOTIDE SEQUENCE [LARGE SCALE GENOMIC DNA]</scope>
    <source>
        <strain evidence="11 12">ICMP 13927</strain>
    </source>
</reference>
<feature type="transmembrane region" description="Helical" evidence="9">
    <location>
        <begin position="257"/>
        <end position="282"/>
    </location>
</feature>
<organism evidence="11 12">
    <name type="scientific">Pseudomonas savastanoi</name>
    <name type="common">Pseudomonas syringae pv. savastanoi</name>
    <dbReference type="NCBI Taxonomy" id="29438"/>
    <lineage>
        <taxon>Bacteria</taxon>
        <taxon>Pseudomonadati</taxon>
        <taxon>Pseudomonadota</taxon>
        <taxon>Gammaproteobacteria</taxon>
        <taxon>Pseudomonadales</taxon>
        <taxon>Pseudomonadaceae</taxon>
        <taxon>Pseudomonas</taxon>
    </lineage>
</organism>
<evidence type="ECO:0000256" key="2">
    <source>
        <dbReference type="ARBA" id="ARBA00007069"/>
    </source>
</evidence>
<dbReference type="Proteomes" id="UP000268887">
    <property type="component" value="Unassembled WGS sequence"/>
</dbReference>
<evidence type="ECO:0000256" key="3">
    <source>
        <dbReference type="ARBA" id="ARBA00022448"/>
    </source>
</evidence>
<dbReference type="CDD" id="cd06261">
    <property type="entry name" value="TM_PBP2"/>
    <property type="match status" value="1"/>
</dbReference>
<dbReference type="PANTHER" id="PTHR42929:SF5">
    <property type="entry name" value="ABC TRANSPORTER PERMEASE PROTEIN"/>
    <property type="match status" value="1"/>
</dbReference>
<keyword evidence="4" id="KW-1003">Cell membrane</keyword>
<evidence type="ECO:0000259" key="10">
    <source>
        <dbReference type="PROSITE" id="PS50928"/>
    </source>
</evidence>
<evidence type="ECO:0000256" key="6">
    <source>
        <dbReference type="ARBA" id="ARBA00022989"/>
    </source>
</evidence>
<keyword evidence="6 9" id="KW-1133">Transmembrane helix</keyword>
<dbReference type="AlphaFoldDB" id="A0A3M5FNR3"/>
<name>A0A3M5FNR3_PSESS</name>
<dbReference type="Gene3D" id="1.10.3720.10">
    <property type="entry name" value="MetI-like"/>
    <property type="match status" value="1"/>
</dbReference>
<evidence type="ECO:0000256" key="9">
    <source>
        <dbReference type="SAM" id="Phobius"/>
    </source>
</evidence>
<protein>
    <recommendedName>
        <fullName evidence="10">ABC transmembrane type-1 domain-containing protein</fullName>
    </recommendedName>
</protein>
<proteinExistence type="inferred from homology"/>
<dbReference type="PROSITE" id="PS50928">
    <property type="entry name" value="ABC_TM1"/>
    <property type="match status" value="1"/>
</dbReference>
<accession>A0A3M5FNR3</accession>
<evidence type="ECO:0000256" key="4">
    <source>
        <dbReference type="ARBA" id="ARBA00022475"/>
    </source>
</evidence>
<comment type="caution">
    <text evidence="11">The sequence shown here is derived from an EMBL/GenBank/DDBJ whole genome shotgun (WGS) entry which is preliminary data.</text>
</comment>
<feature type="region of interest" description="Disordered" evidence="8">
    <location>
        <begin position="1"/>
        <end position="26"/>
    </location>
</feature>
<keyword evidence="7 9" id="KW-0472">Membrane</keyword>
<dbReference type="InterPro" id="IPR035906">
    <property type="entry name" value="MetI-like_sf"/>
</dbReference>
<feature type="transmembrane region" description="Helical" evidence="9">
    <location>
        <begin position="125"/>
        <end position="145"/>
    </location>
</feature>
<feature type="transmembrane region" description="Helical" evidence="9">
    <location>
        <begin position="200"/>
        <end position="221"/>
    </location>
</feature>
<evidence type="ECO:0000313" key="12">
    <source>
        <dbReference type="Proteomes" id="UP000268887"/>
    </source>
</evidence>
<keyword evidence="5 9" id="KW-0812">Transmembrane</keyword>
<keyword evidence="3" id="KW-0813">Transport</keyword>
<comment type="similarity">
    <text evidence="2">Belongs to the binding-protein-dependent transport system permease family. CysTW subfamily.</text>
</comment>
<dbReference type="PANTHER" id="PTHR42929">
    <property type="entry name" value="INNER MEMBRANE ABC TRANSPORTER PERMEASE PROTEIN YDCU-RELATED-RELATED"/>
    <property type="match status" value="1"/>
</dbReference>
<evidence type="ECO:0000256" key="1">
    <source>
        <dbReference type="ARBA" id="ARBA00004651"/>
    </source>
</evidence>
<sequence length="360" mass="39191">MAVSHSDRHRRNNRSASQRRPGTAGTRCCGRHRLASRIAARAGRRRGARMSLMSEMRQGGRGYWLSAPALALYIGLLVLPLGLTLLLSFNVFDYQVGVKSDSYTLANYTAVVTDSYFYEIFLRTFWISALVTLLCVLIGVPEAYILSRMGTPWRSIFLILILTPLLISVVVRAFGWSLLLGADGLINQAIQLMGVRPVKLLYTPFAVIIALVHVMLPFMIIPVWTSLQKLDPTAEQAALSLGANQAKVMRLIVLPQVMPGVLSGSLIVFGLAASSFAIPGLLGGGQAQGMLEGQRERLMAQISADLNNTLLYVYRDLSDPELEEFSTFAESPEGKAYYQAALAAIRAGLAVGQSASSLNP</sequence>
<dbReference type="SUPFAM" id="SSF161098">
    <property type="entry name" value="MetI-like"/>
    <property type="match status" value="1"/>
</dbReference>
<dbReference type="GO" id="GO:0005886">
    <property type="term" value="C:plasma membrane"/>
    <property type="evidence" value="ECO:0007669"/>
    <property type="project" value="UniProtKB-SubCell"/>
</dbReference>
<comment type="subcellular location">
    <subcellularLocation>
        <location evidence="1">Cell membrane</location>
        <topology evidence="1">Multi-pass membrane protein</topology>
    </subcellularLocation>
</comment>
<evidence type="ECO:0000313" key="11">
    <source>
        <dbReference type="EMBL" id="RMS75240.1"/>
    </source>
</evidence>
<evidence type="ECO:0000256" key="8">
    <source>
        <dbReference type="SAM" id="MobiDB-lite"/>
    </source>
</evidence>
<evidence type="ECO:0000256" key="5">
    <source>
        <dbReference type="ARBA" id="ARBA00022692"/>
    </source>
</evidence>
<feature type="transmembrane region" description="Helical" evidence="9">
    <location>
        <begin position="63"/>
        <end position="89"/>
    </location>
</feature>
<feature type="transmembrane region" description="Helical" evidence="9">
    <location>
        <begin position="157"/>
        <end position="180"/>
    </location>
</feature>
<gene>
    <name evidence="11" type="ORF">ALP60_04284</name>
</gene>
<dbReference type="InterPro" id="IPR000515">
    <property type="entry name" value="MetI-like"/>
</dbReference>
<dbReference type="EMBL" id="RBSV01000357">
    <property type="protein sequence ID" value="RMS75240.1"/>
    <property type="molecule type" value="Genomic_DNA"/>
</dbReference>
<evidence type="ECO:0000256" key="7">
    <source>
        <dbReference type="ARBA" id="ARBA00023136"/>
    </source>
</evidence>